<comment type="caution">
    <text evidence="1">The sequence shown here is derived from an EMBL/GenBank/DDBJ whole genome shotgun (WGS) entry which is preliminary data.</text>
</comment>
<dbReference type="AlphaFoldDB" id="X1D1I8"/>
<name>X1D1I8_9ZZZZ</name>
<feature type="non-terminal residue" evidence="1">
    <location>
        <position position="1"/>
    </location>
</feature>
<organism evidence="1">
    <name type="scientific">marine sediment metagenome</name>
    <dbReference type="NCBI Taxonomy" id="412755"/>
    <lineage>
        <taxon>unclassified sequences</taxon>
        <taxon>metagenomes</taxon>
        <taxon>ecological metagenomes</taxon>
    </lineage>
</organism>
<sequence length="40" mass="4234">AHVVKRIEYGKVKSYGQIANDAFTTPGSVATFTTCSNALS</sequence>
<accession>X1D1I8</accession>
<protein>
    <submittedName>
        <fullName evidence="1">Uncharacterized protein</fullName>
    </submittedName>
</protein>
<evidence type="ECO:0000313" key="1">
    <source>
        <dbReference type="EMBL" id="GAH13987.1"/>
    </source>
</evidence>
<dbReference type="EMBL" id="BART01035388">
    <property type="protein sequence ID" value="GAH13987.1"/>
    <property type="molecule type" value="Genomic_DNA"/>
</dbReference>
<proteinExistence type="predicted"/>
<reference evidence="1" key="1">
    <citation type="journal article" date="2014" name="Front. Microbiol.">
        <title>High frequency of phylogenetically diverse reductive dehalogenase-homologous genes in deep subseafloor sedimentary metagenomes.</title>
        <authorList>
            <person name="Kawai M."/>
            <person name="Futagami T."/>
            <person name="Toyoda A."/>
            <person name="Takaki Y."/>
            <person name="Nishi S."/>
            <person name="Hori S."/>
            <person name="Arai W."/>
            <person name="Tsubouchi T."/>
            <person name="Morono Y."/>
            <person name="Uchiyama I."/>
            <person name="Ito T."/>
            <person name="Fujiyama A."/>
            <person name="Inagaki F."/>
            <person name="Takami H."/>
        </authorList>
    </citation>
    <scope>NUCLEOTIDE SEQUENCE</scope>
    <source>
        <strain evidence="1">Expedition CK06-06</strain>
    </source>
</reference>
<gene>
    <name evidence="1" type="ORF">S01H4_60133</name>
</gene>